<proteinExistence type="predicted"/>
<dbReference type="AlphaFoldDB" id="A0A368BMA7"/>
<evidence type="ECO:0000313" key="5">
    <source>
        <dbReference type="Proteomes" id="UP000252147"/>
    </source>
</evidence>
<gene>
    <name evidence="4" type="ORF">DBW97_02900</name>
</gene>
<evidence type="ECO:0000256" key="2">
    <source>
        <dbReference type="ARBA" id="ARBA00023235"/>
    </source>
</evidence>
<sequence>MDDQKTLVFIREEIDSIDAEIIALLESRFNLTREIGRIKRSLDRALFDESREEEILKKIDELPLIYPKHDLKAIFKSIMKTSLNQQKVDE</sequence>
<name>A0A368BMA7_9GAMM</name>
<dbReference type="SUPFAM" id="SSF48600">
    <property type="entry name" value="Chorismate mutase II"/>
    <property type="match status" value="1"/>
</dbReference>
<dbReference type="Proteomes" id="UP000252147">
    <property type="component" value="Unassembled WGS sequence"/>
</dbReference>
<dbReference type="Pfam" id="PF01817">
    <property type="entry name" value="CM_2"/>
    <property type="match status" value="1"/>
</dbReference>
<dbReference type="GO" id="GO:0009697">
    <property type="term" value="P:salicylic acid biosynthetic process"/>
    <property type="evidence" value="ECO:0007669"/>
    <property type="project" value="TreeGrafter"/>
</dbReference>
<dbReference type="GO" id="GO:0046417">
    <property type="term" value="P:chorismate metabolic process"/>
    <property type="evidence" value="ECO:0007669"/>
    <property type="project" value="InterPro"/>
</dbReference>
<dbReference type="PANTHER" id="PTHR38041">
    <property type="entry name" value="CHORISMATE MUTASE"/>
    <property type="match status" value="1"/>
</dbReference>
<dbReference type="Gene3D" id="1.20.59.10">
    <property type="entry name" value="Chorismate mutase"/>
    <property type="match status" value="1"/>
</dbReference>
<dbReference type="SMART" id="SM00830">
    <property type="entry name" value="CM_2"/>
    <property type="match status" value="1"/>
</dbReference>
<dbReference type="EC" id="5.4.99.5" evidence="1"/>
<keyword evidence="2" id="KW-0413">Isomerase</keyword>
<dbReference type="GO" id="GO:0004106">
    <property type="term" value="F:chorismate mutase activity"/>
    <property type="evidence" value="ECO:0007669"/>
    <property type="project" value="UniProtKB-EC"/>
</dbReference>
<dbReference type="EMBL" id="QOPD01000004">
    <property type="protein sequence ID" value="RCL38215.1"/>
    <property type="molecule type" value="Genomic_DNA"/>
</dbReference>
<dbReference type="InterPro" id="IPR036979">
    <property type="entry name" value="CM_dom_sf"/>
</dbReference>
<dbReference type="InterPro" id="IPR002701">
    <property type="entry name" value="CM_II_prokaryot"/>
</dbReference>
<evidence type="ECO:0000256" key="1">
    <source>
        <dbReference type="ARBA" id="ARBA00012404"/>
    </source>
</evidence>
<organism evidence="4 5">
    <name type="scientific">SAR86 cluster bacterium</name>
    <dbReference type="NCBI Taxonomy" id="2030880"/>
    <lineage>
        <taxon>Bacteria</taxon>
        <taxon>Pseudomonadati</taxon>
        <taxon>Pseudomonadota</taxon>
        <taxon>Gammaproteobacteria</taxon>
        <taxon>SAR86 cluster</taxon>
    </lineage>
</organism>
<feature type="domain" description="Chorismate mutase" evidence="3">
    <location>
        <begin position="1"/>
        <end position="90"/>
    </location>
</feature>
<accession>A0A368BMA7</accession>
<evidence type="ECO:0000259" key="3">
    <source>
        <dbReference type="PROSITE" id="PS51168"/>
    </source>
</evidence>
<dbReference type="InterPro" id="IPR036263">
    <property type="entry name" value="Chorismate_II_sf"/>
</dbReference>
<reference evidence="4 5" key="1">
    <citation type="journal article" date="2018" name="Microbiome">
        <title>Fine metagenomic profile of the Mediterranean stratified and mixed water columns revealed by assembly and recruitment.</title>
        <authorList>
            <person name="Haro-Moreno J.M."/>
            <person name="Lopez-Perez M."/>
            <person name="De La Torre J.R."/>
            <person name="Picazo A."/>
            <person name="Camacho A."/>
            <person name="Rodriguez-Valera F."/>
        </authorList>
    </citation>
    <scope>NUCLEOTIDE SEQUENCE [LARGE SCALE GENOMIC DNA]</scope>
    <source>
        <strain evidence="4">MED-G83</strain>
    </source>
</reference>
<evidence type="ECO:0000313" key="4">
    <source>
        <dbReference type="EMBL" id="RCL38215.1"/>
    </source>
</evidence>
<dbReference type="InterPro" id="IPR051331">
    <property type="entry name" value="Chorismate_mutase-related"/>
</dbReference>
<comment type="caution">
    <text evidence="4">The sequence shown here is derived from an EMBL/GenBank/DDBJ whole genome shotgun (WGS) entry which is preliminary data.</text>
</comment>
<dbReference type="PROSITE" id="PS51168">
    <property type="entry name" value="CHORISMATE_MUT_2"/>
    <property type="match status" value="1"/>
</dbReference>
<protein>
    <recommendedName>
        <fullName evidence="1">chorismate mutase</fullName>
        <ecNumber evidence="1">5.4.99.5</ecNumber>
    </recommendedName>
</protein>
<dbReference type="PANTHER" id="PTHR38041:SF1">
    <property type="entry name" value="CHORISMATE MUTASE"/>
    <property type="match status" value="1"/>
</dbReference>